<dbReference type="InterPro" id="IPR001451">
    <property type="entry name" value="Hexapep"/>
</dbReference>
<feature type="domain" description="PglD N-terminal" evidence="2">
    <location>
        <begin position="3"/>
        <end position="79"/>
    </location>
</feature>
<dbReference type="Gene3D" id="2.160.10.10">
    <property type="entry name" value="Hexapeptide repeat proteins"/>
    <property type="match status" value="1"/>
</dbReference>
<dbReference type="InterPro" id="IPR018357">
    <property type="entry name" value="Hexapep_transf_CS"/>
</dbReference>
<accession>A0ABD5S837</accession>
<dbReference type="InterPro" id="IPR020019">
    <property type="entry name" value="AcTrfase_PglD-like"/>
</dbReference>
<dbReference type="Pfam" id="PF00132">
    <property type="entry name" value="Hexapep"/>
    <property type="match status" value="1"/>
</dbReference>
<evidence type="ECO:0000256" key="1">
    <source>
        <dbReference type="ARBA" id="ARBA00022679"/>
    </source>
</evidence>
<dbReference type="PANTHER" id="PTHR43300">
    <property type="entry name" value="ACETYLTRANSFERASE"/>
    <property type="match status" value="1"/>
</dbReference>
<dbReference type="CDD" id="cd03360">
    <property type="entry name" value="LbH_AT_putative"/>
    <property type="match status" value="1"/>
</dbReference>
<dbReference type="RefSeq" id="WP_379779479.1">
    <property type="nucleotide sequence ID" value="NZ_JBHSWW010000030.1"/>
</dbReference>
<keyword evidence="4" id="KW-1185">Reference proteome</keyword>
<dbReference type="PANTHER" id="PTHR43300:SF7">
    <property type="entry name" value="UDP-N-ACETYLBACILLOSAMINE N-ACETYLTRANSFERASE"/>
    <property type="match status" value="1"/>
</dbReference>
<dbReference type="SUPFAM" id="SSF51161">
    <property type="entry name" value="Trimeric LpxA-like enzymes"/>
    <property type="match status" value="1"/>
</dbReference>
<dbReference type="EMBL" id="JBHSWW010000030">
    <property type="protein sequence ID" value="MFC6752618.1"/>
    <property type="molecule type" value="Genomic_DNA"/>
</dbReference>
<evidence type="ECO:0000313" key="3">
    <source>
        <dbReference type="EMBL" id="MFC6752618.1"/>
    </source>
</evidence>
<evidence type="ECO:0000259" key="2">
    <source>
        <dbReference type="Pfam" id="PF17836"/>
    </source>
</evidence>
<evidence type="ECO:0000313" key="4">
    <source>
        <dbReference type="Proteomes" id="UP001596442"/>
    </source>
</evidence>
<gene>
    <name evidence="3" type="ORF">ACFQEU_03925</name>
</gene>
<sequence>MKVIYCAGEQGKVVLDILRASGDSDNVVFVDDDPSLHGRLITDVPVIGGLDAISERSEETIQCLIAFGDQPDVRLDLAEDLSKFDSKFFNAIHPSSSISGKATLGYGVTVNGQSYIGPHCDISNHVIVDSCVNLSHDCALREGATITPSVSLAGGVDIGRNSYIGPNATIVEDVTIGENVIVGAGSVVTEDVPSETTVVGVPASPTETE</sequence>
<reference evidence="3 4" key="1">
    <citation type="journal article" date="2019" name="Int. J. Syst. Evol. Microbiol.">
        <title>The Global Catalogue of Microorganisms (GCM) 10K type strain sequencing project: providing services to taxonomists for standard genome sequencing and annotation.</title>
        <authorList>
            <consortium name="The Broad Institute Genomics Platform"/>
            <consortium name="The Broad Institute Genome Sequencing Center for Infectious Disease"/>
            <person name="Wu L."/>
            <person name="Ma J."/>
        </authorList>
    </citation>
    <scope>NUCLEOTIDE SEQUENCE [LARGE SCALE GENOMIC DNA]</scope>
    <source>
        <strain evidence="3 4">CGMCC 1.3239</strain>
    </source>
</reference>
<dbReference type="Gene3D" id="3.40.50.20">
    <property type="match status" value="1"/>
</dbReference>
<protein>
    <submittedName>
        <fullName evidence="3">Acetyltransferase</fullName>
    </submittedName>
</protein>
<dbReference type="InterPro" id="IPR050179">
    <property type="entry name" value="Trans_hexapeptide_repeat"/>
</dbReference>
<dbReference type="Proteomes" id="UP001596442">
    <property type="component" value="Unassembled WGS sequence"/>
</dbReference>
<dbReference type="AlphaFoldDB" id="A0ABD5S837"/>
<organism evidence="3 4">
    <name type="scientific">Halorubrum tibetense</name>
    <dbReference type="NCBI Taxonomy" id="175631"/>
    <lineage>
        <taxon>Archaea</taxon>
        <taxon>Methanobacteriati</taxon>
        <taxon>Methanobacteriota</taxon>
        <taxon>Stenosarchaea group</taxon>
        <taxon>Halobacteria</taxon>
        <taxon>Halobacteriales</taxon>
        <taxon>Haloferacaceae</taxon>
        <taxon>Halorubrum</taxon>
    </lineage>
</organism>
<dbReference type="Pfam" id="PF17836">
    <property type="entry name" value="PglD_N"/>
    <property type="match status" value="1"/>
</dbReference>
<dbReference type="GO" id="GO:0016740">
    <property type="term" value="F:transferase activity"/>
    <property type="evidence" value="ECO:0007669"/>
    <property type="project" value="UniProtKB-KW"/>
</dbReference>
<dbReference type="InterPro" id="IPR011004">
    <property type="entry name" value="Trimer_LpxA-like_sf"/>
</dbReference>
<comment type="caution">
    <text evidence="3">The sequence shown here is derived from an EMBL/GenBank/DDBJ whole genome shotgun (WGS) entry which is preliminary data.</text>
</comment>
<dbReference type="PROSITE" id="PS00101">
    <property type="entry name" value="HEXAPEP_TRANSFERASES"/>
    <property type="match status" value="1"/>
</dbReference>
<dbReference type="InterPro" id="IPR041561">
    <property type="entry name" value="PglD_N"/>
</dbReference>
<proteinExistence type="predicted"/>
<dbReference type="NCBIfam" id="TIGR03570">
    <property type="entry name" value="NeuD_NnaD"/>
    <property type="match status" value="1"/>
</dbReference>
<name>A0ABD5S837_9EURY</name>
<keyword evidence="1" id="KW-0808">Transferase</keyword>